<dbReference type="Pfam" id="PF08807">
    <property type="entry name" value="DUF1798"/>
    <property type="match status" value="1"/>
</dbReference>
<dbReference type="RefSeq" id="WP_379746081.1">
    <property type="nucleotide sequence ID" value="NZ_JBHTCP010000004.1"/>
</dbReference>
<sequence>MNDTLLQKTNNLIDLLYEAKEKFESRGDRVPDFFTEVKPFADKVKDECDAWLPLAEAFAARTRANYIHPSQLTAAAENIQSLSIYALQPDMRERRFKELLSSVDYVLHQLKTGLTESARQ</sequence>
<protein>
    <submittedName>
        <fullName evidence="1">YppE family protein</fullName>
    </submittedName>
</protein>
<comment type="caution">
    <text evidence="1">The sequence shown here is derived from an EMBL/GenBank/DDBJ whole genome shotgun (WGS) entry which is preliminary data.</text>
</comment>
<accession>A0ABW2NMX1</accession>
<dbReference type="SUPFAM" id="SSF140415">
    <property type="entry name" value="YppE-like"/>
    <property type="match status" value="1"/>
</dbReference>
<dbReference type="InterPro" id="IPR014913">
    <property type="entry name" value="YppE-like"/>
</dbReference>
<dbReference type="InterPro" id="IPR023351">
    <property type="entry name" value="YppE-like_sf"/>
</dbReference>
<reference evidence="2" key="1">
    <citation type="journal article" date="2019" name="Int. J. Syst. Evol. Microbiol.">
        <title>The Global Catalogue of Microorganisms (GCM) 10K type strain sequencing project: providing services to taxonomists for standard genome sequencing and annotation.</title>
        <authorList>
            <consortium name="The Broad Institute Genomics Platform"/>
            <consortium name="The Broad Institute Genome Sequencing Center for Infectious Disease"/>
            <person name="Wu L."/>
            <person name="Ma J."/>
        </authorList>
    </citation>
    <scope>NUCLEOTIDE SEQUENCE [LARGE SCALE GENOMIC DNA]</scope>
    <source>
        <strain evidence="2">NBRC 106396</strain>
    </source>
</reference>
<keyword evidence="2" id="KW-1185">Reference proteome</keyword>
<gene>
    <name evidence="1" type="ORF">ACFQPF_02580</name>
</gene>
<evidence type="ECO:0000313" key="1">
    <source>
        <dbReference type="EMBL" id="MFC7370558.1"/>
    </source>
</evidence>
<dbReference type="EMBL" id="JBHTCP010000004">
    <property type="protein sequence ID" value="MFC7370558.1"/>
    <property type="molecule type" value="Genomic_DNA"/>
</dbReference>
<dbReference type="Proteomes" id="UP001596549">
    <property type="component" value="Unassembled WGS sequence"/>
</dbReference>
<name>A0ABW2NMX1_9BACL</name>
<evidence type="ECO:0000313" key="2">
    <source>
        <dbReference type="Proteomes" id="UP001596549"/>
    </source>
</evidence>
<organism evidence="1 2">
    <name type="scientific">Fictibacillus iocasae</name>
    <dbReference type="NCBI Taxonomy" id="2715437"/>
    <lineage>
        <taxon>Bacteria</taxon>
        <taxon>Bacillati</taxon>
        <taxon>Bacillota</taxon>
        <taxon>Bacilli</taxon>
        <taxon>Bacillales</taxon>
        <taxon>Fictibacillaceae</taxon>
        <taxon>Fictibacillus</taxon>
    </lineage>
</organism>
<proteinExistence type="predicted"/>
<dbReference type="Gene3D" id="1.20.120.440">
    <property type="entry name" value="YppE-like"/>
    <property type="match status" value="1"/>
</dbReference>